<protein>
    <submittedName>
        <fullName evidence="1">TIGR02281 family clan AA aspartic protease</fullName>
        <ecNumber evidence="1">3.4.23.-</ecNumber>
    </submittedName>
</protein>
<dbReference type="InterPro" id="IPR034122">
    <property type="entry name" value="Retropepsin-like_bacterial"/>
</dbReference>
<organism evidence="1 2">
    <name type="scientific">Pistricoccus aurantiacus</name>
    <dbReference type="NCBI Taxonomy" id="1883414"/>
    <lineage>
        <taxon>Bacteria</taxon>
        <taxon>Pseudomonadati</taxon>
        <taxon>Pseudomonadota</taxon>
        <taxon>Gammaproteobacteria</taxon>
        <taxon>Oceanospirillales</taxon>
        <taxon>Halomonadaceae</taxon>
        <taxon>Pistricoccus</taxon>
    </lineage>
</organism>
<dbReference type="OrthoDB" id="185963at2"/>
<reference evidence="1 2" key="1">
    <citation type="submission" date="2019-06" db="EMBL/GenBank/DDBJ databases">
        <title>Genome analyses of bacteria isolated from kimchi.</title>
        <authorList>
            <person name="Lee S."/>
            <person name="Ahn S."/>
            <person name="Roh S."/>
        </authorList>
    </citation>
    <scope>NUCLEOTIDE SEQUENCE [LARGE SCALE GENOMIC DNA]</scope>
    <source>
        <strain evidence="1 2">CBA4606</strain>
    </source>
</reference>
<keyword evidence="1" id="KW-0378">Hydrolase</keyword>
<dbReference type="Gene3D" id="2.40.70.10">
    <property type="entry name" value="Acid Proteases"/>
    <property type="match status" value="1"/>
</dbReference>
<dbReference type="GO" id="GO:0008233">
    <property type="term" value="F:peptidase activity"/>
    <property type="evidence" value="ECO:0007669"/>
    <property type="project" value="UniProtKB-KW"/>
</dbReference>
<dbReference type="InterPro" id="IPR021109">
    <property type="entry name" value="Peptidase_aspartic_dom_sf"/>
</dbReference>
<dbReference type="EC" id="3.4.23.-" evidence="1"/>
<keyword evidence="2" id="KW-1185">Reference proteome</keyword>
<dbReference type="Proteomes" id="UP000321272">
    <property type="component" value="Chromosome"/>
</dbReference>
<dbReference type="KEGG" id="paur:FGL86_07675"/>
<keyword evidence="1" id="KW-0645">Protease</keyword>
<evidence type="ECO:0000313" key="1">
    <source>
        <dbReference type="EMBL" id="QEA40864.1"/>
    </source>
</evidence>
<dbReference type="Pfam" id="PF13975">
    <property type="entry name" value="gag-asp_proteas"/>
    <property type="match status" value="1"/>
</dbReference>
<evidence type="ECO:0000313" key="2">
    <source>
        <dbReference type="Proteomes" id="UP000321272"/>
    </source>
</evidence>
<dbReference type="AlphaFoldDB" id="A0A5B8SXQ5"/>
<gene>
    <name evidence="1" type="ORF">FGL86_07675</name>
</gene>
<dbReference type="InterPro" id="IPR011969">
    <property type="entry name" value="Clan_AA_Asp_peptidase_C"/>
</dbReference>
<sequence>MLVLWVLLMAMAFFGFQRLMEERRNPNADLARMTEGQQREVTLERNGAGHFVASGRINGEVVEFLLDTGATQVAVPGKLAERLGLKRGPGAVFRTANGTARGYLTQLDKVSLGGLVARDVSGPIGPGMGGDTVLLGMSFLNRFDIQIRGDRMVLSVPEAR</sequence>
<dbReference type="GO" id="GO:0006508">
    <property type="term" value="P:proteolysis"/>
    <property type="evidence" value="ECO:0007669"/>
    <property type="project" value="UniProtKB-KW"/>
</dbReference>
<accession>A0A5B8SXQ5</accession>
<proteinExistence type="predicted"/>
<dbReference type="SUPFAM" id="SSF50630">
    <property type="entry name" value="Acid proteases"/>
    <property type="match status" value="1"/>
</dbReference>
<dbReference type="CDD" id="cd05483">
    <property type="entry name" value="retropepsin_like_bacteria"/>
    <property type="match status" value="1"/>
</dbReference>
<name>A0A5B8SXQ5_9GAMM</name>
<dbReference type="EMBL" id="CP042382">
    <property type="protein sequence ID" value="QEA40864.1"/>
    <property type="molecule type" value="Genomic_DNA"/>
</dbReference>
<dbReference type="NCBIfam" id="TIGR02281">
    <property type="entry name" value="clan_AA_DTGA"/>
    <property type="match status" value="1"/>
</dbReference>